<dbReference type="EMBL" id="CP080647">
    <property type="protein sequence ID" value="QYX76135.1"/>
    <property type="molecule type" value="Genomic_DNA"/>
</dbReference>
<gene>
    <name evidence="3" type="ORF">K1J60_06095</name>
</gene>
<evidence type="ECO:0000256" key="2">
    <source>
        <dbReference type="SAM" id="MobiDB-lite"/>
    </source>
</evidence>
<reference evidence="3 4" key="1">
    <citation type="submission" date="2021-08" db="EMBL/GenBank/DDBJ databases">
        <authorList>
            <person name="Ping M."/>
        </authorList>
    </citation>
    <scope>NUCLEOTIDE SEQUENCE [LARGE SCALE GENOMIC DNA]</scope>
    <source>
        <strain evidence="3 4">MG28</strain>
    </source>
</reference>
<evidence type="ECO:0000313" key="3">
    <source>
        <dbReference type="EMBL" id="QYX76135.1"/>
    </source>
</evidence>
<organism evidence="3 4">
    <name type="scientific">Streptomyces akebiae</name>
    <dbReference type="NCBI Taxonomy" id="2865673"/>
    <lineage>
        <taxon>Bacteria</taxon>
        <taxon>Bacillati</taxon>
        <taxon>Actinomycetota</taxon>
        <taxon>Actinomycetes</taxon>
        <taxon>Kitasatosporales</taxon>
        <taxon>Streptomycetaceae</taxon>
        <taxon>Streptomyces</taxon>
    </lineage>
</organism>
<evidence type="ECO:0000256" key="1">
    <source>
        <dbReference type="SAM" id="Coils"/>
    </source>
</evidence>
<keyword evidence="1" id="KW-0175">Coiled coil</keyword>
<keyword evidence="4" id="KW-1185">Reference proteome</keyword>
<proteinExistence type="predicted"/>
<feature type="coiled-coil region" evidence="1">
    <location>
        <begin position="308"/>
        <end position="335"/>
    </location>
</feature>
<dbReference type="Proteomes" id="UP000827138">
    <property type="component" value="Chromosome"/>
</dbReference>
<feature type="region of interest" description="Disordered" evidence="2">
    <location>
        <begin position="374"/>
        <end position="402"/>
    </location>
</feature>
<name>A0ABX8XJP5_9ACTN</name>
<evidence type="ECO:0008006" key="5">
    <source>
        <dbReference type="Google" id="ProtNLM"/>
    </source>
</evidence>
<accession>A0ABX8XJP5</accession>
<dbReference type="RefSeq" id="WP_220645270.1">
    <property type="nucleotide sequence ID" value="NZ_CP080647.1"/>
</dbReference>
<sequence>MNTEGMLAVARIVLTACGPNGYHLSGSLALHALGVAGARPAHDIDVFTDEVQDTPAVRAAVVGALAAHGYRVEEVRTWAFHPLAQCDQNSDLLVTHAEYGSVTVQMARMPRYFFSHTIAGVPVAAIGDLLYAKLEAPEHHLAPKDFVDLAVLSRHLGQGDVDSYLADYVSGIAGLRQLPETQVREDLYVRLAQVADIPDTAFAGYALDPQAVPLLRADLLAWADRITPAELNQSRLEPGVGAGLQGMGQADVLAALARLARADSLALLTPPELSSRRGQVMDRALTASYGLRQMTEQLSEGVLGPPDAAEAMHRIEELIEEVQRITLEIQRRSRLTARQRAEEAAVRRALAEQLDAAETPDPHQAAAQLMLQVSRRRRHAEAEEELQHHRPTTGPGYGGVGR</sequence>
<evidence type="ECO:0000313" key="4">
    <source>
        <dbReference type="Proteomes" id="UP000827138"/>
    </source>
</evidence>
<protein>
    <recommendedName>
        <fullName evidence="5">Nucleotidyltransferase</fullName>
    </recommendedName>
</protein>